<dbReference type="SMART" id="SM00327">
    <property type="entry name" value="VWA"/>
    <property type="match status" value="1"/>
</dbReference>
<evidence type="ECO:0000313" key="7">
    <source>
        <dbReference type="EMBL" id="PSM51897.1"/>
    </source>
</evidence>
<dbReference type="AlphaFoldDB" id="A0A2P8R072"/>
<feature type="domain" description="VWFA" evidence="6">
    <location>
        <begin position="82"/>
        <end position="259"/>
    </location>
</feature>
<evidence type="ECO:0000256" key="4">
    <source>
        <dbReference type="ARBA" id="ARBA00023136"/>
    </source>
</evidence>
<keyword evidence="1" id="KW-1003">Cell membrane</keyword>
<reference evidence="8" key="1">
    <citation type="submission" date="2017-10" db="EMBL/GenBank/DDBJ databases">
        <title>Campylobacter species from seals.</title>
        <authorList>
            <person name="Gilbert M.J."/>
            <person name="Zomer A.L."/>
            <person name="Timmerman A.J."/>
            <person name="Duim B."/>
            <person name="Wagenaar J.A."/>
        </authorList>
    </citation>
    <scope>NUCLEOTIDE SEQUENCE [LARGE SCALE GENOMIC DNA]</scope>
    <source>
        <strain evidence="8">17S00004-5</strain>
    </source>
</reference>
<dbReference type="OrthoDB" id="6206554at2"/>
<keyword evidence="4 5" id="KW-0472">Membrane</keyword>
<evidence type="ECO:0000256" key="2">
    <source>
        <dbReference type="ARBA" id="ARBA00022692"/>
    </source>
</evidence>
<keyword evidence="3 5" id="KW-1133">Transmembrane helix</keyword>
<dbReference type="Gene3D" id="3.40.50.410">
    <property type="entry name" value="von Willebrand factor, type A domain"/>
    <property type="match status" value="1"/>
</dbReference>
<evidence type="ECO:0000256" key="3">
    <source>
        <dbReference type="ARBA" id="ARBA00022989"/>
    </source>
</evidence>
<organism evidence="7 8">
    <name type="scientific">Campylobacter blaseri</name>
    <dbReference type="NCBI Taxonomy" id="2042961"/>
    <lineage>
        <taxon>Bacteria</taxon>
        <taxon>Pseudomonadati</taxon>
        <taxon>Campylobacterota</taxon>
        <taxon>Epsilonproteobacteria</taxon>
        <taxon>Campylobacterales</taxon>
        <taxon>Campylobacteraceae</taxon>
        <taxon>Campylobacter</taxon>
    </lineage>
</organism>
<name>A0A2P8R072_9BACT</name>
<comment type="caution">
    <text evidence="7">The sequence shown here is derived from an EMBL/GenBank/DDBJ whole genome shotgun (WGS) entry which is preliminary data.</text>
</comment>
<accession>A0A2P8R072</accession>
<dbReference type="PROSITE" id="PS50234">
    <property type="entry name" value="VWFA"/>
    <property type="match status" value="1"/>
</dbReference>
<dbReference type="SUPFAM" id="SSF53300">
    <property type="entry name" value="vWA-like"/>
    <property type="match status" value="1"/>
</dbReference>
<dbReference type="RefSeq" id="WP_106871267.1">
    <property type="nucleotide sequence ID" value="NZ_CP053841.1"/>
</dbReference>
<keyword evidence="2 5" id="KW-0812">Transmembrane</keyword>
<keyword evidence="8" id="KW-1185">Reference proteome</keyword>
<sequence>MLTFEYPLVFLGLVVYFILVRYFKAKNDSLYFSNISMLKEASKKQNLILSLLKFFSVLFLIIALASPIKKDELEEQKGKGYEIALLIDVSASMLKDDKFANIKKIAKEFIQKRKDDSLALTVFADFAYVAVPLTYDKDSILRLLDMIEVGVAGSRRTALYEALFLGANLFENSIAKEKIIVLATDGMDNSNTVPIDVAIDRAKKYGIKVHTIGIGRNTDYNPLNHDYNSYVLRKIARATGGKEFHAKSNEKLKEIYEEIDALEKSEVKKQRHYKKTYYYQIFLGLAILTLIALFLYRNKKEVI</sequence>
<dbReference type="EMBL" id="PDHH01000004">
    <property type="protein sequence ID" value="PSM51897.1"/>
    <property type="molecule type" value="Genomic_DNA"/>
</dbReference>
<feature type="transmembrane region" description="Helical" evidence="5">
    <location>
        <begin position="277"/>
        <end position="296"/>
    </location>
</feature>
<evidence type="ECO:0000313" key="8">
    <source>
        <dbReference type="Proteomes" id="UP000240535"/>
    </source>
</evidence>
<dbReference type="Proteomes" id="UP000240535">
    <property type="component" value="Unassembled WGS sequence"/>
</dbReference>
<evidence type="ECO:0000256" key="5">
    <source>
        <dbReference type="SAM" id="Phobius"/>
    </source>
</evidence>
<evidence type="ECO:0000259" key="6">
    <source>
        <dbReference type="PROSITE" id="PS50234"/>
    </source>
</evidence>
<dbReference type="PANTHER" id="PTHR22550:SF5">
    <property type="entry name" value="LEUCINE ZIPPER PROTEIN 4"/>
    <property type="match status" value="1"/>
</dbReference>
<feature type="transmembrane region" description="Helical" evidence="5">
    <location>
        <begin position="6"/>
        <end position="25"/>
    </location>
</feature>
<proteinExistence type="predicted"/>
<dbReference type="PANTHER" id="PTHR22550">
    <property type="entry name" value="SPORE GERMINATION PROTEIN"/>
    <property type="match status" value="1"/>
</dbReference>
<dbReference type="InterPro" id="IPR002035">
    <property type="entry name" value="VWF_A"/>
</dbReference>
<dbReference type="Pfam" id="PF00092">
    <property type="entry name" value="VWA"/>
    <property type="match status" value="1"/>
</dbReference>
<dbReference type="InterPro" id="IPR050768">
    <property type="entry name" value="UPF0353/GerABKA_families"/>
</dbReference>
<protein>
    <recommendedName>
        <fullName evidence="6">VWFA domain-containing protein</fullName>
    </recommendedName>
</protein>
<gene>
    <name evidence="7" type="ORF">CQ405_04850</name>
</gene>
<dbReference type="InterPro" id="IPR036465">
    <property type="entry name" value="vWFA_dom_sf"/>
</dbReference>
<evidence type="ECO:0000256" key="1">
    <source>
        <dbReference type="ARBA" id="ARBA00022475"/>
    </source>
</evidence>
<feature type="transmembrane region" description="Helical" evidence="5">
    <location>
        <begin position="46"/>
        <end position="65"/>
    </location>
</feature>